<name>A0A5C6CBK6_9BACT</name>
<comment type="caution">
    <text evidence="1">The sequence shown here is derived from an EMBL/GenBank/DDBJ whole genome shotgun (WGS) entry which is preliminary data.</text>
</comment>
<organism evidence="1 2">
    <name type="scientific">Novipirellula galeiformis</name>
    <dbReference type="NCBI Taxonomy" id="2528004"/>
    <lineage>
        <taxon>Bacteria</taxon>
        <taxon>Pseudomonadati</taxon>
        <taxon>Planctomycetota</taxon>
        <taxon>Planctomycetia</taxon>
        <taxon>Pirellulales</taxon>
        <taxon>Pirellulaceae</taxon>
        <taxon>Novipirellula</taxon>
    </lineage>
</organism>
<dbReference type="AlphaFoldDB" id="A0A5C6CBK6"/>
<dbReference type="Proteomes" id="UP000316304">
    <property type="component" value="Unassembled WGS sequence"/>
</dbReference>
<keyword evidence="2" id="KW-1185">Reference proteome</keyword>
<dbReference type="EMBL" id="SJPT01000006">
    <property type="protein sequence ID" value="TWU21598.1"/>
    <property type="molecule type" value="Genomic_DNA"/>
</dbReference>
<gene>
    <name evidence="1" type="ORF">Pla52o_37850</name>
</gene>
<accession>A0A5C6CBK6</accession>
<evidence type="ECO:0000313" key="2">
    <source>
        <dbReference type="Proteomes" id="UP000316304"/>
    </source>
</evidence>
<proteinExistence type="predicted"/>
<dbReference type="Gene3D" id="1.25.40.10">
    <property type="entry name" value="Tetratricopeptide repeat domain"/>
    <property type="match status" value="1"/>
</dbReference>
<dbReference type="InterPro" id="IPR011990">
    <property type="entry name" value="TPR-like_helical_dom_sf"/>
</dbReference>
<dbReference type="SUPFAM" id="SSF48452">
    <property type="entry name" value="TPR-like"/>
    <property type="match status" value="1"/>
</dbReference>
<sequence length="610" mass="68894">MASRNRSPLRSRTLPFTLWAVHSDATSLGLLGTVLLGTVLLGTVLLGVAGCGDDASVVKEIQVQRQARLQTETKQDHLGEVHRLLTRLIELNPDESQRQISYHLNRWLESAPLPEQATKPALFKTIADRLPVASRDELLLSDRFVRSDISHLRDAYLFGAIAKWIDSPRSDDPLLENWLAEQQTKLGESHANQLRSACRFFDWTVRNVALEPFMATPGMQLTPPEMPLGMVFQGAGYRQTDYETVWRGTGDALQRTGVFTQLCRQAGVTAALLAVPSAETGELAPWAVGVLIGSDVYLFEPALGVFVPGPNQVGIATLADARTDASVMRRLNIPGFFDYPFSKQEVQQNIALLNVLPVGMSSRMQHLESRLTGDRRMTVYSDVDEIAHKLDAASGIAGVRIWDVPLLAEVYHTALEQAAQRDPMLGFWYYSRWAIMDANVESSRLFSLARWRHLHGEFDSDDENHIEGARPLYLSQRKPEFEIADLRIDVNLQMAYGIRRELGMPTELYDRQVQQAQNMIRLGKQTATYWLSLIQYDDGRYDTAETWFRKRVLDDSQLSHWVPAARYNLGRTIEHLDEQEQAVELYKTSGDIQEHGNRIRARLLLKSEAD</sequence>
<reference evidence="1 2" key="1">
    <citation type="submission" date="2019-02" db="EMBL/GenBank/DDBJ databases">
        <title>Deep-cultivation of Planctomycetes and their phenomic and genomic characterization uncovers novel biology.</title>
        <authorList>
            <person name="Wiegand S."/>
            <person name="Jogler M."/>
            <person name="Boedeker C."/>
            <person name="Pinto D."/>
            <person name="Vollmers J."/>
            <person name="Rivas-Marin E."/>
            <person name="Kohn T."/>
            <person name="Peeters S.H."/>
            <person name="Heuer A."/>
            <person name="Rast P."/>
            <person name="Oberbeckmann S."/>
            <person name="Bunk B."/>
            <person name="Jeske O."/>
            <person name="Meyerdierks A."/>
            <person name="Storesund J.E."/>
            <person name="Kallscheuer N."/>
            <person name="Luecker S."/>
            <person name="Lage O.M."/>
            <person name="Pohl T."/>
            <person name="Merkel B.J."/>
            <person name="Hornburger P."/>
            <person name="Mueller R.-W."/>
            <person name="Bruemmer F."/>
            <person name="Labrenz M."/>
            <person name="Spormann A.M."/>
            <person name="Op Den Camp H."/>
            <person name="Overmann J."/>
            <person name="Amann R."/>
            <person name="Jetten M.S.M."/>
            <person name="Mascher T."/>
            <person name="Medema M.H."/>
            <person name="Devos D.P."/>
            <person name="Kaster A.-K."/>
            <person name="Ovreas L."/>
            <person name="Rohde M."/>
            <person name="Galperin M.Y."/>
            <person name="Jogler C."/>
        </authorList>
    </citation>
    <scope>NUCLEOTIDE SEQUENCE [LARGE SCALE GENOMIC DNA]</scope>
    <source>
        <strain evidence="1 2">Pla52o</strain>
    </source>
</reference>
<evidence type="ECO:0000313" key="1">
    <source>
        <dbReference type="EMBL" id="TWU21598.1"/>
    </source>
</evidence>
<evidence type="ECO:0008006" key="3">
    <source>
        <dbReference type="Google" id="ProtNLM"/>
    </source>
</evidence>
<protein>
    <recommendedName>
        <fullName evidence="3">Tetratricopeptide repeat protein</fullName>
    </recommendedName>
</protein>